<dbReference type="InterPro" id="IPR013210">
    <property type="entry name" value="LRR_N_plant-typ"/>
</dbReference>
<proteinExistence type="predicted"/>
<evidence type="ECO:0000256" key="2">
    <source>
        <dbReference type="ARBA" id="ARBA00022614"/>
    </source>
</evidence>
<comment type="caution">
    <text evidence="7">The sequence shown here is derived from an EMBL/GenBank/DDBJ whole genome shotgun (WGS) entry which is preliminary data.</text>
</comment>
<evidence type="ECO:0000256" key="5">
    <source>
        <dbReference type="ARBA" id="ARBA00023136"/>
    </source>
</evidence>
<accession>A0A8S0PQP5</accession>
<keyword evidence="7" id="KW-0675">Receptor</keyword>
<keyword evidence="5" id="KW-0472">Membrane</keyword>
<dbReference type="EMBL" id="CACTIH010000191">
    <property type="protein sequence ID" value="CAA2956564.1"/>
    <property type="molecule type" value="Genomic_DNA"/>
</dbReference>
<dbReference type="InterPro" id="IPR032675">
    <property type="entry name" value="LRR_dom_sf"/>
</dbReference>
<gene>
    <name evidence="7" type="ORF">OLEA9_A013250</name>
</gene>
<dbReference type="Pfam" id="PF08263">
    <property type="entry name" value="LRRNT_2"/>
    <property type="match status" value="1"/>
</dbReference>
<keyword evidence="4" id="KW-0677">Repeat</keyword>
<evidence type="ECO:0000259" key="6">
    <source>
        <dbReference type="Pfam" id="PF08263"/>
    </source>
</evidence>
<dbReference type="InterPro" id="IPR001611">
    <property type="entry name" value="Leu-rich_rpt"/>
</dbReference>
<sequence>MLSAVNALRAIRGSLIDPFQNLKNWKRGDPCTSSWTGIFCYNITPDDGFLHVRELSLLNMNLQGKLSPELVHLSHMKIMDFMWNNISGTIPQQIGNITALELLLLNGNKLTGSLPDEIGNLRNLDRLQIDENQISGSIPKSLANLNKAMHL</sequence>
<dbReference type="PANTHER" id="PTHR47988">
    <property type="entry name" value="SOMATIC EMBRYOGENESIS RECEPTOR KINASE 1"/>
    <property type="match status" value="1"/>
</dbReference>
<dbReference type="SUPFAM" id="SSF52058">
    <property type="entry name" value="L domain-like"/>
    <property type="match status" value="1"/>
</dbReference>
<evidence type="ECO:0000313" key="8">
    <source>
        <dbReference type="Proteomes" id="UP000594638"/>
    </source>
</evidence>
<evidence type="ECO:0000256" key="1">
    <source>
        <dbReference type="ARBA" id="ARBA00004370"/>
    </source>
</evidence>
<organism evidence="7 8">
    <name type="scientific">Olea europaea subsp. europaea</name>
    <dbReference type="NCBI Taxonomy" id="158383"/>
    <lineage>
        <taxon>Eukaryota</taxon>
        <taxon>Viridiplantae</taxon>
        <taxon>Streptophyta</taxon>
        <taxon>Embryophyta</taxon>
        <taxon>Tracheophyta</taxon>
        <taxon>Spermatophyta</taxon>
        <taxon>Magnoliopsida</taxon>
        <taxon>eudicotyledons</taxon>
        <taxon>Gunneridae</taxon>
        <taxon>Pentapetalae</taxon>
        <taxon>asterids</taxon>
        <taxon>lamiids</taxon>
        <taxon>Lamiales</taxon>
        <taxon>Oleaceae</taxon>
        <taxon>Oleeae</taxon>
        <taxon>Olea</taxon>
    </lineage>
</organism>
<keyword evidence="2" id="KW-0433">Leucine-rich repeat</keyword>
<dbReference type="Pfam" id="PF00560">
    <property type="entry name" value="LRR_1"/>
    <property type="match status" value="2"/>
</dbReference>
<dbReference type="FunFam" id="3.80.10.10:FF:000400">
    <property type="entry name" value="Nuclear pore complex protein NUP107"/>
    <property type="match status" value="1"/>
</dbReference>
<dbReference type="Gramene" id="OE9A013250T1">
    <property type="protein sequence ID" value="OE9A013250C1"/>
    <property type="gene ID" value="OE9A013250"/>
</dbReference>
<feature type="domain" description="Leucine-rich repeat-containing N-terminal plant-type" evidence="6">
    <location>
        <begin position="5"/>
        <end position="40"/>
    </location>
</feature>
<dbReference type="GO" id="GO:0016020">
    <property type="term" value="C:membrane"/>
    <property type="evidence" value="ECO:0007669"/>
    <property type="project" value="UniProtKB-SubCell"/>
</dbReference>
<evidence type="ECO:0000313" key="7">
    <source>
        <dbReference type="EMBL" id="CAA2956564.1"/>
    </source>
</evidence>
<protein>
    <submittedName>
        <fullName evidence="7">Probable LRR receptor-like serine threonine-kinase At1g06840 isoform X1</fullName>
    </submittedName>
</protein>
<dbReference type="OrthoDB" id="911736at2759"/>
<keyword evidence="3" id="KW-0732">Signal</keyword>
<name>A0A8S0PQP5_OLEEU</name>
<reference evidence="7 8" key="1">
    <citation type="submission" date="2019-12" db="EMBL/GenBank/DDBJ databases">
        <authorList>
            <person name="Alioto T."/>
            <person name="Alioto T."/>
            <person name="Gomez Garrido J."/>
        </authorList>
    </citation>
    <scope>NUCLEOTIDE SEQUENCE [LARGE SCALE GENOMIC DNA]</scope>
</reference>
<keyword evidence="8" id="KW-1185">Reference proteome</keyword>
<comment type="subcellular location">
    <subcellularLocation>
        <location evidence="1">Membrane</location>
    </subcellularLocation>
</comment>
<dbReference type="AlphaFoldDB" id="A0A8S0PQP5"/>
<dbReference type="Proteomes" id="UP000594638">
    <property type="component" value="Unassembled WGS sequence"/>
</dbReference>
<evidence type="ECO:0000256" key="4">
    <source>
        <dbReference type="ARBA" id="ARBA00022737"/>
    </source>
</evidence>
<evidence type="ECO:0000256" key="3">
    <source>
        <dbReference type="ARBA" id="ARBA00022729"/>
    </source>
</evidence>
<dbReference type="Gene3D" id="3.80.10.10">
    <property type="entry name" value="Ribonuclease Inhibitor"/>
    <property type="match status" value="1"/>
</dbReference>